<reference evidence="1" key="1">
    <citation type="submission" date="2014-12" db="EMBL/GenBank/DDBJ databases">
        <title>Insight into the proteome of Arion vulgaris.</title>
        <authorList>
            <person name="Aradska J."/>
            <person name="Bulat T."/>
            <person name="Smidak R."/>
            <person name="Sarate P."/>
            <person name="Gangsoo J."/>
            <person name="Sialana F."/>
            <person name="Bilban M."/>
            <person name="Lubec G."/>
        </authorList>
    </citation>
    <scope>NUCLEOTIDE SEQUENCE</scope>
    <source>
        <tissue evidence="1">Skin</tissue>
    </source>
</reference>
<protein>
    <submittedName>
        <fullName evidence="1">Uncharacterized protein</fullName>
    </submittedName>
</protein>
<evidence type="ECO:0000313" key="1">
    <source>
        <dbReference type="EMBL" id="CEK69360.1"/>
    </source>
</evidence>
<name>A0A0B6ZNR2_9EUPU</name>
<accession>A0A0B6ZNR2</accession>
<organism evidence="1">
    <name type="scientific">Arion vulgaris</name>
    <dbReference type="NCBI Taxonomy" id="1028688"/>
    <lineage>
        <taxon>Eukaryota</taxon>
        <taxon>Metazoa</taxon>
        <taxon>Spiralia</taxon>
        <taxon>Lophotrochozoa</taxon>
        <taxon>Mollusca</taxon>
        <taxon>Gastropoda</taxon>
        <taxon>Heterobranchia</taxon>
        <taxon>Euthyneura</taxon>
        <taxon>Panpulmonata</taxon>
        <taxon>Eupulmonata</taxon>
        <taxon>Stylommatophora</taxon>
        <taxon>Helicina</taxon>
        <taxon>Arionoidea</taxon>
        <taxon>Arionidae</taxon>
        <taxon>Arion</taxon>
    </lineage>
</organism>
<dbReference type="AlphaFoldDB" id="A0A0B6ZNR2"/>
<proteinExistence type="predicted"/>
<sequence length="60" mass="7040">MMLNCTVSCSFFIYDFINTFVCSHNIIQPCFILMTCSPNMDNFCLMLTQDFLVVLFFFNT</sequence>
<dbReference type="EMBL" id="HACG01022495">
    <property type="protein sequence ID" value="CEK69360.1"/>
    <property type="molecule type" value="Transcribed_RNA"/>
</dbReference>
<gene>
    <name evidence="1" type="primary">ORF69967</name>
</gene>